<feature type="transmembrane region" description="Helical" evidence="1">
    <location>
        <begin position="229"/>
        <end position="248"/>
    </location>
</feature>
<organism evidence="2 3">
    <name type="scientific">Ornithinibacillus halophilus</name>
    <dbReference type="NCBI Taxonomy" id="930117"/>
    <lineage>
        <taxon>Bacteria</taxon>
        <taxon>Bacillati</taxon>
        <taxon>Bacillota</taxon>
        <taxon>Bacilli</taxon>
        <taxon>Bacillales</taxon>
        <taxon>Bacillaceae</taxon>
        <taxon>Ornithinibacillus</taxon>
    </lineage>
</organism>
<accession>A0A1M5G443</accession>
<keyword evidence="1" id="KW-1133">Transmembrane helix</keyword>
<feature type="transmembrane region" description="Helical" evidence="1">
    <location>
        <begin position="83"/>
        <end position="107"/>
    </location>
</feature>
<dbReference type="OrthoDB" id="2388713at2"/>
<dbReference type="STRING" id="930117.SAMN05216225_101158"/>
<dbReference type="Proteomes" id="UP000183988">
    <property type="component" value="Unassembled WGS sequence"/>
</dbReference>
<keyword evidence="1" id="KW-0812">Transmembrane</keyword>
<name>A0A1M5G443_9BACI</name>
<keyword evidence="1" id="KW-0472">Membrane</keyword>
<protein>
    <recommendedName>
        <fullName evidence="4">ABC-2 type transport system permease protein</fullName>
    </recommendedName>
</protein>
<gene>
    <name evidence="2" type="ORF">SAMN05216225_101158</name>
</gene>
<dbReference type="EMBL" id="FQVW01000011">
    <property type="protein sequence ID" value="SHF98493.1"/>
    <property type="molecule type" value="Genomic_DNA"/>
</dbReference>
<feature type="transmembrane region" description="Helical" evidence="1">
    <location>
        <begin position="184"/>
        <end position="202"/>
    </location>
</feature>
<evidence type="ECO:0000313" key="2">
    <source>
        <dbReference type="EMBL" id="SHF98493.1"/>
    </source>
</evidence>
<reference evidence="2 3" key="1">
    <citation type="submission" date="2016-11" db="EMBL/GenBank/DDBJ databases">
        <authorList>
            <person name="Jaros S."/>
            <person name="Januszkiewicz K."/>
            <person name="Wedrychowicz H."/>
        </authorList>
    </citation>
    <scope>NUCLEOTIDE SEQUENCE [LARGE SCALE GENOMIC DNA]</scope>
    <source>
        <strain evidence="2 3">IBRC-M 10683</strain>
    </source>
</reference>
<keyword evidence="3" id="KW-1185">Reference proteome</keyword>
<feature type="transmembrane region" description="Helical" evidence="1">
    <location>
        <begin position="51"/>
        <end position="71"/>
    </location>
</feature>
<evidence type="ECO:0000313" key="3">
    <source>
        <dbReference type="Proteomes" id="UP000183988"/>
    </source>
</evidence>
<feature type="transmembrane region" description="Helical" evidence="1">
    <location>
        <begin position="21"/>
        <end position="39"/>
    </location>
</feature>
<evidence type="ECO:0008006" key="4">
    <source>
        <dbReference type="Google" id="ProtNLM"/>
    </source>
</evidence>
<dbReference type="RefSeq" id="WP_072889411.1">
    <property type="nucleotide sequence ID" value="NZ_FQVW01000011.1"/>
</dbReference>
<dbReference type="AlphaFoldDB" id="A0A1M5G443"/>
<feature type="transmembrane region" description="Helical" evidence="1">
    <location>
        <begin position="156"/>
        <end position="177"/>
    </location>
</feature>
<sequence length="256" mass="28681">MRKPVSFARIGLDLLWVQLSWTFWFLGIILLVNVVQLIFMDDVDSFYSAGYIAGNIYMLVIGIIAITFLPYYVENGVTRKNYFLGNATASIGLSIILPIFIFLLSLIEKLVVKMVSSNTLKDISLVKFEPEYDGNIIGDLIQTIIISPFINPETNLFMSLALFSLNIFVFYLIGWLIGSAFSRLGVIAGIIFVAFALALFSIKDSMIRLAMDLPIYESLSFMEIVPKSLALPLVFVVVVVTITLIRLLTKRAPIKI</sequence>
<proteinExistence type="predicted"/>
<evidence type="ECO:0000256" key="1">
    <source>
        <dbReference type="SAM" id="Phobius"/>
    </source>
</evidence>